<dbReference type="EMBL" id="JAJA02000001">
    <property type="protein sequence ID" value="KWS06402.1"/>
    <property type="molecule type" value="Genomic_DNA"/>
</dbReference>
<dbReference type="AlphaFoldDB" id="A0A108UC54"/>
<keyword evidence="2" id="KW-1185">Reference proteome</keyword>
<dbReference type="Proteomes" id="UP000023435">
    <property type="component" value="Unassembled WGS sequence"/>
</dbReference>
<sequence length="101" mass="11198">MRGEGADKDFNEDVVDAMRAAARAGENVAAIVARAYAVEPDLRDSKIWLMRYFRLSFGLAIHTVMRLEGAHCVDGGPISDDQLDEILLAKIREAMEHIPVD</sequence>
<evidence type="ECO:0000313" key="1">
    <source>
        <dbReference type="EMBL" id="KWS06402.1"/>
    </source>
</evidence>
<reference evidence="1 2" key="1">
    <citation type="journal article" date="2014" name="Genome Announc.">
        <title>Draft Genome Sequence of Lysobacter capsici AZ78, a Bacterium Antagonistic to Plant-Pathogenic Oomycetes.</title>
        <authorList>
            <person name="Puopolo G."/>
            <person name="Sonego P."/>
            <person name="Engelen K."/>
            <person name="Pertot I."/>
        </authorList>
    </citation>
    <scope>NUCLEOTIDE SEQUENCE [LARGE SCALE GENOMIC DNA]</scope>
    <source>
        <strain evidence="1 2">AZ78</strain>
    </source>
</reference>
<protein>
    <submittedName>
        <fullName evidence="1">Uncharacterized protein</fullName>
    </submittedName>
</protein>
<evidence type="ECO:0000313" key="2">
    <source>
        <dbReference type="Proteomes" id="UP000023435"/>
    </source>
</evidence>
<organism evidence="1 2">
    <name type="scientific">Lysobacter capsici AZ78</name>
    <dbReference type="NCBI Taxonomy" id="1444315"/>
    <lineage>
        <taxon>Bacteria</taxon>
        <taxon>Pseudomonadati</taxon>
        <taxon>Pseudomonadota</taxon>
        <taxon>Gammaproteobacteria</taxon>
        <taxon>Lysobacterales</taxon>
        <taxon>Lysobacteraceae</taxon>
        <taxon>Lysobacter</taxon>
    </lineage>
</organism>
<comment type="caution">
    <text evidence="1">The sequence shown here is derived from an EMBL/GenBank/DDBJ whole genome shotgun (WGS) entry which is preliminary data.</text>
</comment>
<gene>
    <name evidence="1" type="ORF">AZ78_3958</name>
</gene>
<name>A0A108UC54_9GAMM</name>
<proteinExistence type="predicted"/>
<accession>A0A108UC54</accession>